<evidence type="ECO:0000313" key="2">
    <source>
        <dbReference type="Proteomes" id="UP000054359"/>
    </source>
</evidence>
<protein>
    <submittedName>
        <fullName evidence="1">Uncharacterized protein</fullName>
    </submittedName>
</protein>
<sequence length="68" mass="7866">MMKIWDLAITEEDAVSFFQEKDILAENATCDQNHKMKLSFCDEVEWSCNFSTCTQRAFAMVHGSNRPD</sequence>
<name>A0A087THN6_STEMI</name>
<organism evidence="1 2">
    <name type="scientific">Stegodyphus mimosarum</name>
    <name type="common">African social velvet spider</name>
    <dbReference type="NCBI Taxonomy" id="407821"/>
    <lineage>
        <taxon>Eukaryota</taxon>
        <taxon>Metazoa</taxon>
        <taxon>Ecdysozoa</taxon>
        <taxon>Arthropoda</taxon>
        <taxon>Chelicerata</taxon>
        <taxon>Arachnida</taxon>
        <taxon>Araneae</taxon>
        <taxon>Araneomorphae</taxon>
        <taxon>Entelegynae</taxon>
        <taxon>Eresoidea</taxon>
        <taxon>Eresidae</taxon>
        <taxon>Stegodyphus</taxon>
    </lineage>
</organism>
<dbReference type="Proteomes" id="UP000054359">
    <property type="component" value="Unassembled WGS sequence"/>
</dbReference>
<gene>
    <name evidence="1" type="ORF">X975_17408</name>
</gene>
<feature type="non-terminal residue" evidence="1">
    <location>
        <position position="68"/>
    </location>
</feature>
<accession>A0A087THN6</accession>
<keyword evidence="2" id="KW-1185">Reference proteome</keyword>
<dbReference type="AlphaFoldDB" id="A0A087THN6"/>
<dbReference type="EMBL" id="KK115270">
    <property type="protein sequence ID" value="KFM64625.1"/>
    <property type="molecule type" value="Genomic_DNA"/>
</dbReference>
<evidence type="ECO:0000313" key="1">
    <source>
        <dbReference type="EMBL" id="KFM64625.1"/>
    </source>
</evidence>
<proteinExistence type="predicted"/>
<reference evidence="1 2" key="1">
    <citation type="submission" date="2013-11" db="EMBL/GenBank/DDBJ databases">
        <title>Genome sequencing of Stegodyphus mimosarum.</title>
        <authorList>
            <person name="Bechsgaard J."/>
        </authorList>
    </citation>
    <scope>NUCLEOTIDE SEQUENCE [LARGE SCALE GENOMIC DNA]</scope>
</reference>